<dbReference type="EMBL" id="VXIS01000029">
    <property type="protein sequence ID" value="KAA8912054.1"/>
    <property type="molecule type" value="Genomic_DNA"/>
</dbReference>
<name>A0A5J5F631_9PEZI</name>
<dbReference type="AlphaFoldDB" id="A0A5J5F631"/>
<feature type="region of interest" description="Disordered" evidence="1">
    <location>
        <begin position="458"/>
        <end position="477"/>
    </location>
</feature>
<evidence type="ECO:0000256" key="1">
    <source>
        <dbReference type="SAM" id="MobiDB-lite"/>
    </source>
</evidence>
<dbReference type="Proteomes" id="UP000326924">
    <property type="component" value="Unassembled WGS sequence"/>
</dbReference>
<feature type="compositionally biased region" description="Acidic residues" evidence="1">
    <location>
        <begin position="458"/>
        <end position="471"/>
    </location>
</feature>
<gene>
    <name evidence="2" type="ORF">FN846DRAFT_903936</name>
</gene>
<comment type="caution">
    <text evidence="2">The sequence shown here is derived from an EMBL/GenBank/DDBJ whole genome shotgun (WGS) entry which is preliminary data.</text>
</comment>
<protein>
    <submittedName>
        <fullName evidence="2">Uncharacterized protein</fullName>
    </submittedName>
</protein>
<organism evidence="2 3">
    <name type="scientific">Sphaerosporella brunnea</name>
    <dbReference type="NCBI Taxonomy" id="1250544"/>
    <lineage>
        <taxon>Eukaryota</taxon>
        <taxon>Fungi</taxon>
        <taxon>Dikarya</taxon>
        <taxon>Ascomycota</taxon>
        <taxon>Pezizomycotina</taxon>
        <taxon>Pezizomycetes</taxon>
        <taxon>Pezizales</taxon>
        <taxon>Pyronemataceae</taxon>
        <taxon>Sphaerosporella</taxon>
    </lineage>
</organism>
<dbReference type="InParanoid" id="A0A5J5F631"/>
<evidence type="ECO:0000313" key="2">
    <source>
        <dbReference type="EMBL" id="KAA8912054.1"/>
    </source>
</evidence>
<feature type="region of interest" description="Disordered" evidence="1">
    <location>
        <begin position="416"/>
        <end position="448"/>
    </location>
</feature>
<proteinExistence type="predicted"/>
<keyword evidence="3" id="KW-1185">Reference proteome</keyword>
<sequence length="602" mass="69672">MQSMSEQSRARGPDGKPGFDGHSFSKPIGRDPDIGAPHRGSRSRPPQIYEAQTHDAQTVAPLDATGLDSEEELYGRLLEHMEDLQHFQRTLKGFGSQVLPLTEAVGPINQWNRSAWPFRDKDDAPLAELWFGTLKADLMTCLVQMRGYVKEFRALGAEFEAFCANPFFGVSAKFAAKKKMQLEFILRKALEKKHKELDARLDTINATLQMARRGIVAFHTLNKKYFVLGDDPWIKDPFATSNFRNPSFRMNRYQWEVEWLKTIEEMGPAKIKREYGFRGSGWWRDNTNPRTGRDHRRRSENNWGNEFGSNAYVSWGSRRLKHLYRMHKTNGEYLGGVKSDFALQALYEHRYELAHRLSKALETEENFLALMQDMSKIVASYRPKQENVEGNVQEDVQEDVQEGIQEDIQEIQEVTQGEEDAGEAVEEEEWLEEEDAIEEEEWLEEEDAIEEEKWLEEEEAVDAIEEEEEERPESRGVAAKYLPKASDAYSHDSFLSSNLDNAKPKYFMYPGLPDDDAVVEEFGLTWLKDLGKDNWRWKQAEENTPAAGAWSALYESIGKPQLDHWRSPFFRREEDVTFEQYRPEQEAADVNDADLFDDIEAF</sequence>
<feature type="compositionally biased region" description="Basic and acidic residues" evidence="1">
    <location>
        <begin position="8"/>
        <end position="19"/>
    </location>
</feature>
<reference evidence="2 3" key="1">
    <citation type="submission" date="2019-09" db="EMBL/GenBank/DDBJ databases">
        <title>Draft genome of the ectomycorrhizal ascomycete Sphaerosporella brunnea.</title>
        <authorList>
            <consortium name="DOE Joint Genome Institute"/>
            <person name="Benucci G.M."/>
            <person name="Marozzi G."/>
            <person name="Antonielli L."/>
            <person name="Sanchez S."/>
            <person name="Marco P."/>
            <person name="Wang X."/>
            <person name="Falini L.B."/>
            <person name="Barry K."/>
            <person name="Haridas S."/>
            <person name="Lipzen A."/>
            <person name="Labutti K."/>
            <person name="Grigoriev I.V."/>
            <person name="Murat C."/>
            <person name="Martin F."/>
            <person name="Albertini E."/>
            <person name="Donnini D."/>
            <person name="Bonito G."/>
        </authorList>
    </citation>
    <scope>NUCLEOTIDE SEQUENCE [LARGE SCALE GENOMIC DNA]</scope>
    <source>
        <strain evidence="2 3">Sb_GMNB300</strain>
    </source>
</reference>
<evidence type="ECO:0000313" key="3">
    <source>
        <dbReference type="Proteomes" id="UP000326924"/>
    </source>
</evidence>
<feature type="region of interest" description="Disordered" evidence="1">
    <location>
        <begin position="1"/>
        <end position="46"/>
    </location>
</feature>
<accession>A0A5J5F631</accession>